<proteinExistence type="predicted"/>
<dbReference type="InParanoid" id="A0A251SFJ5"/>
<evidence type="ECO:0000313" key="2">
    <source>
        <dbReference type="EMBL" id="OTF97624.1"/>
    </source>
</evidence>
<dbReference type="EMBL" id="CM007903">
    <property type="protein sequence ID" value="OTF97624.1"/>
    <property type="molecule type" value="Genomic_DNA"/>
</dbReference>
<gene>
    <name evidence="2" type="ORF">HannXRQ_Chr14g0436661</name>
</gene>
<evidence type="ECO:0000256" key="1">
    <source>
        <dbReference type="SAM" id="SignalP"/>
    </source>
</evidence>
<protein>
    <submittedName>
        <fullName evidence="2">Uncharacterized protein</fullName>
    </submittedName>
</protein>
<feature type="chain" id="PRO_5013168607" evidence="1">
    <location>
        <begin position="26"/>
        <end position="60"/>
    </location>
</feature>
<dbReference type="Proteomes" id="UP000215914">
    <property type="component" value="Chromosome 14"/>
</dbReference>
<sequence length="60" mass="6846">MDSKTFSLILLITSSILCIQPRADGTHSVYFLDSSSHSYFHSRSSQVTCFVQFVLNLFRI</sequence>
<keyword evidence="1" id="KW-0732">Signal</keyword>
<reference evidence="3" key="1">
    <citation type="journal article" date="2017" name="Nature">
        <title>The sunflower genome provides insights into oil metabolism, flowering and Asterid evolution.</title>
        <authorList>
            <person name="Badouin H."/>
            <person name="Gouzy J."/>
            <person name="Grassa C.J."/>
            <person name="Murat F."/>
            <person name="Staton S.E."/>
            <person name="Cottret L."/>
            <person name="Lelandais-Briere C."/>
            <person name="Owens G.L."/>
            <person name="Carrere S."/>
            <person name="Mayjonade B."/>
            <person name="Legrand L."/>
            <person name="Gill N."/>
            <person name="Kane N.C."/>
            <person name="Bowers J.E."/>
            <person name="Hubner S."/>
            <person name="Bellec A."/>
            <person name="Berard A."/>
            <person name="Berges H."/>
            <person name="Blanchet N."/>
            <person name="Boniface M.C."/>
            <person name="Brunel D."/>
            <person name="Catrice O."/>
            <person name="Chaidir N."/>
            <person name="Claudel C."/>
            <person name="Donnadieu C."/>
            <person name="Faraut T."/>
            <person name="Fievet G."/>
            <person name="Helmstetter N."/>
            <person name="King M."/>
            <person name="Knapp S.J."/>
            <person name="Lai Z."/>
            <person name="Le Paslier M.C."/>
            <person name="Lippi Y."/>
            <person name="Lorenzon L."/>
            <person name="Mandel J.R."/>
            <person name="Marage G."/>
            <person name="Marchand G."/>
            <person name="Marquand E."/>
            <person name="Bret-Mestries E."/>
            <person name="Morien E."/>
            <person name="Nambeesan S."/>
            <person name="Nguyen T."/>
            <person name="Pegot-Espagnet P."/>
            <person name="Pouilly N."/>
            <person name="Raftis F."/>
            <person name="Sallet E."/>
            <person name="Schiex T."/>
            <person name="Thomas J."/>
            <person name="Vandecasteele C."/>
            <person name="Vares D."/>
            <person name="Vear F."/>
            <person name="Vautrin S."/>
            <person name="Crespi M."/>
            <person name="Mangin B."/>
            <person name="Burke J.M."/>
            <person name="Salse J."/>
            <person name="Munos S."/>
            <person name="Vincourt P."/>
            <person name="Rieseberg L.H."/>
            <person name="Langlade N.B."/>
        </authorList>
    </citation>
    <scope>NUCLEOTIDE SEQUENCE [LARGE SCALE GENOMIC DNA]</scope>
    <source>
        <strain evidence="3">cv. SF193</strain>
    </source>
</reference>
<dbReference type="AlphaFoldDB" id="A0A251SFJ5"/>
<accession>A0A251SFJ5</accession>
<organism evidence="2 3">
    <name type="scientific">Helianthus annuus</name>
    <name type="common">Common sunflower</name>
    <dbReference type="NCBI Taxonomy" id="4232"/>
    <lineage>
        <taxon>Eukaryota</taxon>
        <taxon>Viridiplantae</taxon>
        <taxon>Streptophyta</taxon>
        <taxon>Embryophyta</taxon>
        <taxon>Tracheophyta</taxon>
        <taxon>Spermatophyta</taxon>
        <taxon>Magnoliopsida</taxon>
        <taxon>eudicotyledons</taxon>
        <taxon>Gunneridae</taxon>
        <taxon>Pentapetalae</taxon>
        <taxon>asterids</taxon>
        <taxon>campanulids</taxon>
        <taxon>Asterales</taxon>
        <taxon>Asteraceae</taxon>
        <taxon>Asteroideae</taxon>
        <taxon>Heliantheae alliance</taxon>
        <taxon>Heliantheae</taxon>
        <taxon>Helianthus</taxon>
    </lineage>
</organism>
<keyword evidence="3" id="KW-1185">Reference proteome</keyword>
<evidence type="ECO:0000313" key="3">
    <source>
        <dbReference type="Proteomes" id="UP000215914"/>
    </source>
</evidence>
<name>A0A251SFJ5_HELAN</name>
<feature type="signal peptide" evidence="1">
    <location>
        <begin position="1"/>
        <end position="25"/>
    </location>
</feature>